<dbReference type="Pfam" id="PF19104">
    <property type="entry name" value="DUF5791"/>
    <property type="match status" value="1"/>
</dbReference>
<dbReference type="InterPro" id="IPR043809">
    <property type="entry name" value="DUF5791"/>
</dbReference>
<dbReference type="EMBL" id="RAPO01000002">
    <property type="protein sequence ID" value="RKD95260.1"/>
    <property type="molecule type" value="Genomic_DNA"/>
</dbReference>
<dbReference type="Proteomes" id="UP000283805">
    <property type="component" value="Unassembled WGS sequence"/>
</dbReference>
<sequence length="156" mass="17222">MTIHLRASAVTVGYEMFHEQRRTVPGSPDELLAEYRDDLAAAVEEYGPEAAAADTDVDRDAIDRLLEGDRPEFTLEEAAQLQALSERAPDAETIVDMGCEHLLLGMSTAVLDVDALETEVALEMDAKEIQQKIEQRAPMSFAEYAHIQYAIADNTP</sequence>
<comment type="caution">
    <text evidence="1">The sequence shown here is derived from an EMBL/GenBank/DDBJ whole genome shotgun (WGS) entry which is preliminary data.</text>
</comment>
<accession>A0A419WII4</accession>
<gene>
    <name evidence="1" type="ORF">ATJ93_2112</name>
</gene>
<name>A0A419WII4_9EURY</name>
<protein>
    <submittedName>
        <fullName evidence="1">Uncharacterized protein</fullName>
    </submittedName>
</protein>
<dbReference type="AlphaFoldDB" id="A0A419WII4"/>
<keyword evidence="2" id="KW-1185">Reference proteome</keyword>
<evidence type="ECO:0000313" key="2">
    <source>
        <dbReference type="Proteomes" id="UP000283805"/>
    </source>
</evidence>
<proteinExistence type="predicted"/>
<reference evidence="1 2" key="1">
    <citation type="submission" date="2018-09" db="EMBL/GenBank/DDBJ databases">
        <title>Genomic Encyclopedia of Archaeal and Bacterial Type Strains, Phase II (KMG-II): from individual species to whole genera.</title>
        <authorList>
            <person name="Goeker M."/>
        </authorList>
    </citation>
    <scope>NUCLEOTIDE SEQUENCE [LARGE SCALE GENOMIC DNA]</scope>
    <source>
        <strain evidence="1 2">DSM 13151</strain>
    </source>
</reference>
<evidence type="ECO:0000313" key="1">
    <source>
        <dbReference type="EMBL" id="RKD95260.1"/>
    </source>
</evidence>
<organism evidence="1 2">
    <name type="scientific">Halopiger aswanensis</name>
    <dbReference type="NCBI Taxonomy" id="148449"/>
    <lineage>
        <taxon>Archaea</taxon>
        <taxon>Methanobacteriati</taxon>
        <taxon>Methanobacteriota</taxon>
        <taxon>Stenosarchaea group</taxon>
        <taxon>Halobacteria</taxon>
        <taxon>Halobacteriales</taxon>
        <taxon>Natrialbaceae</taxon>
        <taxon>Halopiger</taxon>
    </lineage>
</organism>